<evidence type="ECO:0000256" key="1">
    <source>
        <dbReference type="SAM" id="MobiDB-lite"/>
    </source>
</evidence>
<dbReference type="Proteomes" id="UP001352852">
    <property type="component" value="Unassembled WGS sequence"/>
</dbReference>
<protein>
    <submittedName>
        <fullName evidence="2">Uncharacterized protein</fullName>
    </submittedName>
</protein>
<evidence type="ECO:0000313" key="3">
    <source>
        <dbReference type="Proteomes" id="UP001352852"/>
    </source>
</evidence>
<keyword evidence="3" id="KW-1185">Reference proteome</keyword>
<feature type="compositionally biased region" description="Acidic residues" evidence="1">
    <location>
        <begin position="39"/>
        <end position="51"/>
    </location>
</feature>
<gene>
    <name evidence="2" type="ORF">CHARACLAT_004338</name>
</gene>
<organism evidence="2 3">
    <name type="scientific">Characodon lateralis</name>
    <dbReference type="NCBI Taxonomy" id="208331"/>
    <lineage>
        <taxon>Eukaryota</taxon>
        <taxon>Metazoa</taxon>
        <taxon>Chordata</taxon>
        <taxon>Craniata</taxon>
        <taxon>Vertebrata</taxon>
        <taxon>Euteleostomi</taxon>
        <taxon>Actinopterygii</taxon>
        <taxon>Neopterygii</taxon>
        <taxon>Teleostei</taxon>
        <taxon>Neoteleostei</taxon>
        <taxon>Acanthomorphata</taxon>
        <taxon>Ovalentaria</taxon>
        <taxon>Atherinomorphae</taxon>
        <taxon>Cyprinodontiformes</taxon>
        <taxon>Goodeidae</taxon>
        <taxon>Characodon</taxon>
    </lineage>
</organism>
<dbReference type="EMBL" id="JAHUTJ010049383">
    <property type="protein sequence ID" value="MED6283012.1"/>
    <property type="molecule type" value="Genomic_DNA"/>
</dbReference>
<name>A0ABU7E768_9TELE</name>
<comment type="caution">
    <text evidence="2">The sequence shown here is derived from an EMBL/GenBank/DDBJ whole genome shotgun (WGS) entry which is preliminary data.</text>
</comment>
<proteinExistence type="predicted"/>
<accession>A0ABU7E768</accession>
<reference evidence="2 3" key="1">
    <citation type="submission" date="2021-06" db="EMBL/GenBank/DDBJ databases">
        <authorList>
            <person name="Palmer J.M."/>
        </authorList>
    </citation>
    <scope>NUCLEOTIDE SEQUENCE [LARGE SCALE GENOMIC DNA]</scope>
    <source>
        <strain evidence="2 3">CL_MEX2019</strain>
        <tissue evidence="2">Muscle</tissue>
    </source>
</reference>
<evidence type="ECO:0000313" key="2">
    <source>
        <dbReference type="EMBL" id="MED6283012.1"/>
    </source>
</evidence>
<sequence>MEHRRHRSGQEGVSFVFCPSSMAMYMHVYVSDRGQTEAYSEDTERGEEEESAAVTAHSELASSTHHRGHNNLTSTFTK</sequence>
<feature type="region of interest" description="Disordered" evidence="1">
    <location>
        <begin position="35"/>
        <end position="78"/>
    </location>
</feature>